<dbReference type="Ensembl" id="ENSGAGT00000036045.1">
    <property type="protein sequence ID" value="ENSGAGP00000031784.1"/>
    <property type="gene ID" value="ENSGAGG00000022831.1"/>
</dbReference>
<evidence type="ECO:0000313" key="3">
    <source>
        <dbReference type="Proteomes" id="UP000291020"/>
    </source>
</evidence>
<keyword evidence="1" id="KW-1133">Transmembrane helix</keyword>
<keyword evidence="1" id="KW-0472">Membrane</keyword>
<proteinExistence type="predicted"/>
<keyword evidence="3" id="KW-1185">Reference proteome</keyword>
<feature type="transmembrane region" description="Helical" evidence="1">
    <location>
        <begin position="52"/>
        <end position="77"/>
    </location>
</feature>
<reference evidence="3" key="1">
    <citation type="journal article" date="2017" name="PLoS ONE">
        <title>The Agassiz's desert tortoise genome provides a resource for the conservation of a threatened species.</title>
        <authorList>
            <person name="Tollis M."/>
            <person name="DeNardo D.F."/>
            <person name="Cornelius J.A."/>
            <person name="Dolby G.A."/>
            <person name="Edwards T."/>
            <person name="Henen B.T."/>
            <person name="Karl A.E."/>
            <person name="Murphy R.W."/>
            <person name="Kusumi K."/>
        </authorList>
    </citation>
    <scope>NUCLEOTIDE SEQUENCE [LARGE SCALE GENOMIC DNA]</scope>
</reference>
<dbReference type="AlphaFoldDB" id="A0A452IUS0"/>
<sequence length="78" mass="8258">LPLTFSLYGVLSQGSLKNNLPCTIGPATGDCIVEWRTASLCKEKGLGIFYKAALISIMAHVAEAISSIVLGFGVLFIK</sequence>
<organism evidence="2 3">
    <name type="scientific">Gopherus agassizii</name>
    <name type="common">Agassiz's desert tortoise</name>
    <dbReference type="NCBI Taxonomy" id="38772"/>
    <lineage>
        <taxon>Eukaryota</taxon>
        <taxon>Metazoa</taxon>
        <taxon>Chordata</taxon>
        <taxon>Craniata</taxon>
        <taxon>Vertebrata</taxon>
        <taxon>Euteleostomi</taxon>
        <taxon>Archelosauria</taxon>
        <taxon>Testudinata</taxon>
        <taxon>Testudines</taxon>
        <taxon>Cryptodira</taxon>
        <taxon>Durocryptodira</taxon>
        <taxon>Testudinoidea</taxon>
        <taxon>Testudinidae</taxon>
        <taxon>Gopherus</taxon>
    </lineage>
</organism>
<dbReference type="Proteomes" id="UP000291020">
    <property type="component" value="Unassembled WGS sequence"/>
</dbReference>
<evidence type="ECO:0000313" key="2">
    <source>
        <dbReference type="Ensembl" id="ENSGAGP00000031784.1"/>
    </source>
</evidence>
<evidence type="ECO:0000256" key="1">
    <source>
        <dbReference type="SAM" id="Phobius"/>
    </source>
</evidence>
<protein>
    <submittedName>
        <fullName evidence="2">Uncharacterized protein</fullName>
    </submittedName>
</protein>
<reference evidence="2" key="3">
    <citation type="submission" date="2025-09" db="UniProtKB">
        <authorList>
            <consortium name="Ensembl"/>
        </authorList>
    </citation>
    <scope>IDENTIFICATION</scope>
</reference>
<name>A0A452IUS0_9SAUR</name>
<accession>A0A452IUS0</accession>
<keyword evidence="1" id="KW-0812">Transmembrane</keyword>
<reference evidence="2" key="2">
    <citation type="submission" date="2025-08" db="UniProtKB">
        <authorList>
            <consortium name="Ensembl"/>
        </authorList>
    </citation>
    <scope>IDENTIFICATION</scope>
</reference>